<protein>
    <submittedName>
        <fullName evidence="1">Uncharacterized protein</fullName>
    </submittedName>
</protein>
<organism evidence="1 2">
    <name type="scientific">Plakobranchus ocellatus</name>
    <dbReference type="NCBI Taxonomy" id="259542"/>
    <lineage>
        <taxon>Eukaryota</taxon>
        <taxon>Metazoa</taxon>
        <taxon>Spiralia</taxon>
        <taxon>Lophotrochozoa</taxon>
        <taxon>Mollusca</taxon>
        <taxon>Gastropoda</taxon>
        <taxon>Heterobranchia</taxon>
        <taxon>Euthyneura</taxon>
        <taxon>Panpulmonata</taxon>
        <taxon>Sacoglossa</taxon>
        <taxon>Placobranchoidea</taxon>
        <taxon>Plakobranchidae</taxon>
        <taxon>Plakobranchus</taxon>
    </lineage>
</organism>
<name>A0AAV4D6J3_9GAST</name>
<proteinExistence type="predicted"/>
<gene>
    <name evidence="1" type="ORF">PoB_006618600</name>
</gene>
<evidence type="ECO:0000313" key="2">
    <source>
        <dbReference type="Proteomes" id="UP000735302"/>
    </source>
</evidence>
<sequence length="230" mass="25702">MCLCHHRLTWIIFPGYFWRRFLNVLPHRTSKSPPLDFKPLGSSCINSLPATAGSSGCYETASLSATDAAGGDGDLRPFDPLGKDHISCWYQLTQLTGVPVPLCDLQLIFSYFSSSSSLSSSCSSDHFLYCSNFTSIFRYSTFVRRFSLELKFVSPCDDRNLYPFLEITCRVLQTSTCKIIVNFRASTVRDRAADQLTSHSSTITRDDQDHCDMLSVTGQTEETTILPAKS</sequence>
<accession>A0AAV4D6J3</accession>
<dbReference type="EMBL" id="BLXT01007504">
    <property type="protein sequence ID" value="GFO39681.1"/>
    <property type="molecule type" value="Genomic_DNA"/>
</dbReference>
<reference evidence="1 2" key="1">
    <citation type="journal article" date="2021" name="Elife">
        <title>Chloroplast acquisition without the gene transfer in kleptoplastic sea slugs, Plakobranchus ocellatus.</title>
        <authorList>
            <person name="Maeda T."/>
            <person name="Takahashi S."/>
            <person name="Yoshida T."/>
            <person name="Shimamura S."/>
            <person name="Takaki Y."/>
            <person name="Nagai Y."/>
            <person name="Toyoda A."/>
            <person name="Suzuki Y."/>
            <person name="Arimoto A."/>
            <person name="Ishii H."/>
            <person name="Satoh N."/>
            <person name="Nishiyama T."/>
            <person name="Hasebe M."/>
            <person name="Maruyama T."/>
            <person name="Minagawa J."/>
            <person name="Obokata J."/>
            <person name="Shigenobu S."/>
        </authorList>
    </citation>
    <scope>NUCLEOTIDE SEQUENCE [LARGE SCALE GENOMIC DNA]</scope>
</reference>
<comment type="caution">
    <text evidence="1">The sequence shown here is derived from an EMBL/GenBank/DDBJ whole genome shotgun (WGS) entry which is preliminary data.</text>
</comment>
<evidence type="ECO:0000313" key="1">
    <source>
        <dbReference type="EMBL" id="GFO39681.1"/>
    </source>
</evidence>
<dbReference type="AlphaFoldDB" id="A0AAV4D6J3"/>
<dbReference type="Proteomes" id="UP000735302">
    <property type="component" value="Unassembled WGS sequence"/>
</dbReference>
<keyword evidence="2" id="KW-1185">Reference proteome</keyword>